<protein>
    <submittedName>
        <fullName evidence="1">Uncharacterized protein</fullName>
    </submittedName>
</protein>
<dbReference type="Proteomes" id="UP001060085">
    <property type="component" value="Linkage Group LG08"/>
</dbReference>
<sequence>MVVYIENALKIKLEGCLIVLKIKERLPKEQPTVDGRPDPTVVGRLLLAELLEDNTYRPFVLFTLFNFHILRHIFQHGRCIPSNATDTTSLERIGTTIVMPSKGCEGLKKRRRS</sequence>
<proteinExistence type="predicted"/>
<reference evidence="2" key="1">
    <citation type="journal article" date="2023" name="Nat. Plants">
        <title>Single-cell RNA sequencing provides a high-resolution roadmap for understanding the multicellular compartmentation of specialized metabolism.</title>
        <authorList>
            <person name="Sun S."/>
            <person name="Shen X."/>
            <person name="Li Y."/>
            <person name="Li Y."/>
            <person name="Wang S."/>
            <person name="Li R."/>
            <person name="Zhang H."/>
            <person name="Shen G."/>
            <person name="Guo B."/>
            <person name="Wei J."/>
            <person name="Xu J."/>
            <person name="St-Pierre B."/>
            <person name="Chen S."/>
            <person name="Sun C."/>
        </authorList>
    </citation>
    <scope>NUCLEOTIDE SEQUENCE [LARGE SCALE GENOMIC DNA]</scope>
</reference>
<name>A0ACB9ZSB3_CATRO</name>
<keyword evidence="2" id="KW-1185">Reference proteome</keyword>
<gene>
    <name evidence="1" type="ORF">M9H77_35696</name>
</gene>
<accession>A0ACB9ZSB3</accession>
<evidence type="ECO:0000313" key="2">
    <source>
        <dbReference type="Proteomes" id="UP001060085"/>
    </source>
</evidence>
<comment type="caution">
    <text evidence="1">The sequence shown here is derived from an EMBL/GenBank/DDBJ whole genome shotgun (WGS) entry which is preliminary data.</text>
</comment>
<organism evidence="1 2">
    <name type="scientific">Catharanthus roseus</name>
    <name type="common">Madagascar periwinkle</name>
    <name type="synonym">Vinca rosea</name>
    <dbReference type="NCBI Taxonomy" id="4058"/>
    <lineage>
        <taxon>Eukaryota</taxon>
        <taxon>Viridiplantae</taxon>
        <taxon>Streptophyta</taxon>
        <taxon>Embryophyta</taxon>
        <taxon>Tracheophyta</taxon>
        <taxon>Spermatophyta</taxon>
        <taxon>Magnoliopsida</taxon>
        <taxon>eudicotyledons</taxon>
        <taxon>Gunneridae</taxon>
        <taxon>Pentapetalae</taxon>
        <taxon>asterids</taxon>
        <taxon>lamiids</taxon>
        <taxon>Gentianales</taxon>
        <taxon>Apocynaceae</taxon>
        <taxon>Rauvolfioideae</taxon>
        <taxon>Vinceae</taxon>
        <taxon>Catharanthinae</taxon>
        <taxon>Catharanthus</taxon>
    </lineage>
</organism>
<dbReference type="EMBL" id="CM044708">
    <property type="protein sequence ID" value="KAI5649691.1"/>
    <property type="molecule type" value="Genomic_DNA"/>
</dbReference>
<evidence type="ECO:0000313" key="1">
    <source>
        <dbReference type="EMBL" id="KAI5649691.1"/>
    </source>
</evidence>